<gene>
    <name evidence="8" type="ordered locus">Amico_1272</name>
</gene>
<evidence type="ECO:0000256" key="3">
    <source>
        <dbReference type="ARBA" id="ARBA00022692"/>
    </source>
</evidence>
<feature type="transmembrane region" description="Helical" evidence="6">
    <location>
        <begin position="53"/>
        <end position="72"/>
    </location>
</feature>
<dbReference type="OrthoDB" id="7875411at2"/>
<feature type="transmembrane region" description="Helical" evidence="6">
    <location>
        <begin position="6"/>
        <end position="23"/>
    </location>
</feature>
<sequence length="87" mass="9318">MSEVFHIAILTLLVISAFFAIWFRDLLSSVISLGVFSLILAIEFYLLRAPDVAIAEAGIGAGLSTAIYLIALRGCGKARTKTGGDMR</sequence>
<protein>
    <submittedName>
        <fullName evidence="8">Putative monovalent cation/H+ antiporter subunit B</fullName>
    </submittedName>
</protein>
<evidence type="ECO:0000313" key="8">
    <source>
        <dbReference type="EMBL" id="ADE57393.1"/>
    </source>
</evidence>
<dbReference type="AlphaFoldDB" id="D5EFR1"/>
<feature type="domain" description="MrpA C-terminal/MbhD" evidence="7">
    <location>
        <begin position="12"/>
        <end position="74"/>
    </location>
</feature>
<evidence type="ECO:0000256" key="4">
    <source>
        <dbReference type="ARBA" id="ARBA00022989"/>
    </source>
</evidence>
<dbReference type="InterPro" id="IPR025383">
    <property type="entry name" value="MrpA_C/MbhD"/>
</dbReference>
<accession>D5EFR1</accession>
<proteinExistence type="predicted"/>
<dbReference type="KEGG" id="aco:Amico_1272"/>
<keyword evidence="9" id="KW-1185">Reference proteome</keyword>
<reference evidence="8 9" key="1">
    <citation type="journal article" date="2010" name="Stand. Genomic Sci.">
        <title>Complete genome sequence of Aminobacterium colombiense type strain (ALA-1).</title>
        <authorList>
            <person name="Chertkov O."/>
            <person name="Sikorski J."/>
            <person name="Brambilla E."/>
            <person name="Lapidus A."/>
            <person name="Copeland A."/>
            <person name="Glavina Del Rio T."/>
            <person name="Nolan M."/>
            <person name="Lucas S."/>
            <person name="Tice H."/>
            <person name="Cheng J.F."/>
            <person name="Han C."/>
            <person name="Detter J.C."/>
            <person name="Bruce D."/>
            <person name="Tapia R."/>
            <person name="Goodwin L."/>
            <person name="Pitluck S."/>
            <person name="Liolios K."/>
            <person name="Ivanova N."/>
            <person name="Mavromatis K."/>
            <person name="Ovchinnikova G."/>
            <person name="Pati A."/>
            <person name="Chen A."/>
            <person name="Palaniappan K."/>
            <person name="Land M."/>
            <person name="Hauser L."/>
            <person name="Chang Y.J."/>
            <person name="Jeffries C.D."/>
            <person name="Spring S."/>
            <person name="Rohde M."/>
            <person name="Goker M."/>
            <person name="Bristow J."/>
            <person name="Eisen J.A."/>
            <person name="Markowitz V."/>
            <person name="Hugenholtz P."/>
            <person name="Kyrpides N.C."/>
            <person name="Klenk H.P."/>
        </authorList>
    </citation>
    <scope>NUCLEOTIDE SEQUENCE [LARGE SCALE GENOMIC DNA]</scope>
    <source>
        <strain evidence="9">DSM 12261 / ALA-1</strain>
    </source>
</reference>
<dbReference type="EMBL" id="CP001997">
    <property type="protein sequence ID" value="ADE57393.1"/>
    <property type="molecule type" value="Genomic_DNA"/>
</dbReference>
<keyword evidence="3 6" id="KW-0812">Transmembrane</keyword>
<organism evidence="8 9">
    <name type="scientific">Aminobacterium colombiense (strain DSM 12261 / ALA-1)</name>
    <dbReference type="NCBI Taxonomy" id="572547"/>
    <lineage>
        <taxon>Bacteria</taxon>
        <taxon>Thermotogati</taxon>
        <taxon>Synergistota</taxon>
        <taxon>Synergistia</taxon>
        <taxon>Synergistales</taxon>
        <taxon>Aminobacteriaceae</taxon>
        <taxon>Aminobacterium</taxon>
    </lineage>
</organism>
<keyword evidence="2" id="KW-1003">Cell membrane</keyword>
<evidence type="ECO:0000256" key="6">
    <source>
        <dbReference type="SAM" id="Phobius"/>
    </source>
</evidence>
<evidence type="ECO:0000256" key="1">
    <source>
        <dbReference type="ARBA" id="ARBA00004651"/>
    </source>
</evidence>
<evidence type="ECO:0000259" key="7">
    <source>
        <dbReference type="Pfam" id="PF13244"/>
    </source>
</evidence>
<feature type="transmembrane region" description="Helical" evidence="6">
    <location>
        <begin position="30"/>
        <end position="47"/>
    </location>
</feature>
<keyword evidence="5 6" id="KW-0472">Membrane</keyword>
<evidence type="ECO:0000256" key="5">
    <source>
        <dbReference type="ARBA" id="ARBA00023136"/>
    </source>
</evidence>
<evidence type="ECO:0000313" key="9">
    <source>
        <dbReference type="Proteomes" id="UP000002366"/>
    </source>
</evidence>
<evidence type="ECO:0000256" key="2">
    <source>
        <dbReference type="ARBA" id="ARBA00022475"/>
    </source>
</evidence>
<dbReference type="HOGENOM" id="CLU_173139_2_1_0"/>
<keyword evidence="4 6" id="KW-1133">Transmembrane helix</keyword>
<dbReference type="Pfam" id="PF13244">
    <property type="entry name" value="MbhD"/>
    <property type="match status" value="1"/>
</dbReference>
<comment type="subcellular location">
    <subcellularLocation>
        <location evidence="1">Cell membrane</location>
        <topology evidence="1">Multi-pass membrane protein</topology>
    </subcellularLocation>
</comment>
<dbReference type="Proteomes" id="UP000002366">
    <property type="component" value="Chromosome"/>
</dbReference>
<dbReference type="GO" id="GO:0005886">
    <property type="term" value="C:plasma membrane"/>
    <property type="evidence" value="ECO:0007669"/>
    <property type="project" value="UniProtKB-SubCell"/>
</dbReference>
<dbReference type="eggNOG" id="COG1563">
    <property type="taxonomic scope" value="Bacteria"/>
</dbReference>
<name>D5EFR1_AMICL</name>
<dbReference type="RefSeq" id="WP_013048656.1">
    <property type="nucleotide sequence ID" value="NC_014011.1"/>
</dbReference>
<dbReference type="STRING" id="572547.Amico_1272"/>